<proteinExistence type="predicted"/>
<reference evidence="1 2" key="1">
    <citation type="submission" date="2018-12" db="EMBL/GenBank/DDBJ databases">
        <authorList>
            <person name="Sun L."/>
            <person name="Chen Z."/>
        </authorList>
    </citation>
    <scope>NUCLEOTIDE SEQUENCE [LARGE SCALE GENOMIC DNA]</scope>
    <source>
        <strain evidence="1 2">DSM 15890</strain>
    </source>
</reference>
<dbReference type="EMBL" id="RZNY01000002">
    <property type="protein sequence ID" value="RUT48328.1"/>
    <property type="molecule type" value="Genomic_DNA"/>
</dbReference>
<dbReference type="AlphaFoldDB" id="A0A3S1ELV1"/>
<dbReference type="OrthoDB" id="2622754at2"/>
<name>A0A3S1ELV1_9BACL</name>
<comment type="caution">
    <text evidence="1">The sequence shown here is derived from an EMBL/GenBank/DDBJ whole genome shotgun (WGS) entry which is preliminary data.</text>
</comment>
<sequence length="104" mass="11270">MKHAELHFEQVVGSTRGYFVEENPIGINLLIHLKNEGDRLLQLIVTLVNATITTIDVEPHSEFAFGVTSVQTIGIAASKSPDIGTPIGKGTLILIPNFSEMNLS</sequence>
<evidence type="ECO:0000313" key="1">
    <source>
        <dbReference type="EMBL" id="RUT48328.1"/>
    </source>
</evidence>
<accession>A0A3S1ELV1</accession>
<organism evidence="1 2">
    <name type="scientific">Paenibacillus anaericanus</name>
    <dbReference type="NCBI Taxonomy" id="170367"/>
    <lineage>
        <taxon>Bacteria</taxon>
        <taxon>Bacillati</taxon>
        <taxon>Bacillota</taxon>
        <taxon>Bacilli</taxon>
        <taxon>Bacillales</taxon>
        <taxon>Paenibacillaceae</taxon>
        <taxon>Paenibacillus</taxon>
    </lineage>
</organism>
<evidence type="ECO:0000313" key="2">
    <source>
        <dbReference type="Proteomes" id="UP000279446"/>
    </source>
</evidence>
<gene>
    <name evidence="1" type="ORF">EJP82_04190</name>
</gene>
<dbReference type="Proteomes" id="UP000279446">
    <property type="component" value="Unassembled WGS sequence"/>
</dbReference>
<keyword evidence="2" id="KW-1185">Reference proteome</keyword>
<dbReference type="RefSeq" id="WP_127190751.1">
    <property type="nucleotide sequence ID" value="NZ_JAUSSS010000002.1"/>
</dbReference>
<protein>
    <submittedName>
        <fullName evidence="1">Uncharacterized protein</fullName>
    </submittedName>
</protein>